<comment type="caution">
    <text evidence="5">Lacks conserved residue(s) required for the propagation of feature annotation.</text>
</comment>
<accession>A0ABQ9N0H9</accession>
<reference evidence="7" key="1">
    <citation type="journal article" date="2023" name="Plant Biotechnol. J.">
        <title>Chromosome-level wild Hevea brasiliensis genome provides new tools for genomic-assisted breeding and valuable loci to elevate rubber yield.</title>
        <authorList>
            <person name="Cheng H."/>
            <person name="Song X."/>
            <person name="Hu Y."/>
            <person name="Wu T."/>
            <person name="Yang Q."/>
            <person name="An Z."/>
            <person name="Feng S."/>
            <person name="Deng Z."/>
            <person name="Wu W."/>
            <person name="Zeng X."/>
            <person name="Tu M."/>
            <person name="Wang X."/>
            <person name="Huang H."/>
        </authorList>
    </citation>
    <scope>NUCLEOTIDE SEQUENCE</scope>
    <source>
        <strain evidence="7">MT/VB/25A 57/8</strain>
    </source>
</reference>
<dbReference type="Proteomes" id="UP001174677">
    <property type="component" value="Chromosome 3"/>
</dbReference>
<feature type="region of interest" description="SAW" evidence="5">
    <location>
        <begin position="446"/>
        <end position="524"/>
    </location>
</feature>
<protein>
    <submittedName>
        <fullName evidence="7">Uncharacterized protein</fullName>
    </submittedName>
</protein>
<gene>
    <name evidence="7" type="ORF">P3X46_005053</name>
</gene>
<feature type="compositionally biased region" description="Low complexity" evidence="6">
    <location>
        <begin position="128"/>
        <end position="141"/>
    </location>
</feature>
<evidence type="ECO:0000313" key="7">
    <source>
        <dbReference type="EMBL" id="KAJ9185415.1"/>
    </source>
</evidence>
<comment type="caution">
    <text evidence="7">The sequence shown here is derived from an EMBL/GenBank/DDBJ whole genome shotgun (WGS) entry which is preliminary data.</text>
</comment>
<keyword evidence="4" id="KW-0539">Nucleus</keyword>
<evidence type="ECO:0000256" key="1">
    <source>
        <dbReference type="ARBA" id="ARBA00004123"/>
    </source>
</evidence>
<feature type="short sequence motif" description="VHIID" evidence="5">
    <location>
        <begin position="256"/>
        <end position="260"/>
    </location>
</feature>
<dbReference type="PROSITE" id="PS50985">
    <property type="entry name" value="GRAS"/>
    <property type="match status" value="1"/>
</dbReference>
<evidence type="ECO:0000256" key="3">
    <source>
        <dbReference type="ARBA" id="ARBA00023163"/>
    </source>
</evidence>
<proteinExistence type="inferred from homology"/>
<evidence type="ECO:0000256" key="2">
    <source>
        <dbReference type="ARBA" id="ARBA00023015"/>
    </source>
</evidence>
<keyword evidence="8" id="KW-1185">Reference proteome</keyword>
<evidence type="ECO:0000256" key="4">
    <source>
        <dbReference type="ARBA" id="ARBA00023242"/>
    </source>
</evidence>
<organism evidence="7 8">
    <name type="scientific">Hevea brasiliensis</name>
    <name type="common">Para rubber tree</name>
    <name type="synonym">Siphonia brasiliensis</name>
    <dbReference type="NCBI Taxonomy" id="3981"/>
    <lineage>
        <taxon>Eukaryota</taxon>
        <taxon>Viridiplantae</taxon>
        <taxon>Streptophyta</taxon>
        <taxon>Embryophyta</taxon>
        <taxon>Tracheophyta</taxon>
        <taxon>Spermatophyta</taxon>
        <taxon>Magnoliopsida</taxon>
        <taxon>eudicotyledons</taxon>
        <taxon>Gunneridae</taxon>
        <taxon>Pentapetalae</taxon>
        <taxon>rosids</taxon>
        <taxon>fabids</taxon>
        <taxon>Malpighiales</taxon>
        <taxon>Euphorbiaceae</taxon>
        <taxon>Crotonoideae</taxon>
        <taxon>Micrandreae</taxon>
        <taxon>Hevea</taxon>
    </lineage>
</organism>
<sequence>MMDSQFFQPSWPFYNIINSNLDLDQVECFDGLMDMDAHAHVDACEFSSFSTPEDNNSDISSFPCFSTMFQTQFSQSPLFSGDDHLQTMLSVEDFFNEPNVCGDMGFVLSDSEGSFPSQEVSNEGNGWSPSPSIKSDESSSSLTLPGEESELNSLLSVRHLLKAYGEAMEKGQSDLADVIMRCVSEKVSLAGEPLLRLAFNLSQDLDKHGNYLKQESSKNFEAAFRAFYQIFPYGRFAHFAANSAILEAMPVDTETIHIVDFDMGEGIQWPPMLEALARLQKGVKLTTIKWENEDCDRAPLMWSFEEAKRRLLDHARGFGLMLKVEEMAIEHLVSEIKRRKKRGNRKEFLVFNCMMGLPHMGRIRSRKAVEEFLRVAKESMANSVNKGIITIGDGDSWENLNNFSGFGSFFEGNMVHYQALLESIESEFPVHLAEARMALECLFVAPCISSEVWLEKWMEIKECCNVEMGSSLEGWRISRESMEEAREMVKGNENSYGLKIGGQWKNEMILEWKGNPLVRVSAWKN</sequence>
<dbReference type="Pfam" id="PF03514">
    <property type="entry name" value="GRAS"/>
    <property type="match status" value="1"/>
</dbReference>
<feature type="region of interest" description="Disordered" evidence="6">
    <location>
        <begin position="113"/>
        <end position="145"/>
    </location>
</feature>
<comment type="subcellular location">
    <subcellularLocation>
        <location evidence="1">Nucleus</location>
    </subcellularLocation>
</comment>
<dbReference type="InterPro" id="IPR005202">
    <property type="entry name" value="TF_GRAS"/>
</dbReference>
<feature type="compositionally biased region" description="Polar residues" evidence="6">
    <location>
        <begin position="113"/>
        <end position="127"/>
    </location>
</feature>
<comment type="similarity">
    <text evidence="5">Belongs to the GRAS family.</text>
</comment>
<name>A0ABQ9N0H9_HEVBR</name>
<feature type="region of interest" description="Leucine repeat II (LRII)" evidence="5">
    <location>
        <begin position="306"/>
        <end position="338"/>
    </location>
</feature>
<keyword evidence="2" id="KW-0805">Transcription regulation</keyword>
<dbReference type="EMBL" id="JARPOI010000003">
    <property type="protein sequence ID" value="KAJ9185415.1"/>
    <property type="molecule type" value="Genomic_DNA"/>
</dbReference>
<evidence type="ECO:0000256" key="6">
    <source>
        <dbReference type="SAM" id="MobiDB-lite"/>
    </source>
</evidence>
<evidence type="ECO:0000256" key="5">
    <source>
        <dbReference type="PROSITE-ProRule" id="PRU01191"/>
    </source>
</evidence>
<keyword evidence="3" id="KW-0804">Transcription</keyword>
<evidence type="ECO:0000313" key="8">
    <source>
        <dbReference type="Proteomes" id="UP001174677"/>
    </source>
</evidence>
<dbReference type="PANTHER" id="PTHR31636">
    <property type="entry name" value="OSJNBA0084A10.13 PROTEIN-RELATED"/>
    <property type="match status" value="1"/>
</dbReference>